<dbReference type="InterPro" id="IPR001810">
    <property type="entry name" value="F-box_dom"/>
</dbReference>
<dbReference type="PANTHER" id="PTHR20933">
    <property type="entry name" value="F-BOX ONLY PROTEIN 33"/>
    <property type="match status" value="1"/>
</dbReference>
<proteinExistence type="predicted"/>
<feature type="domain" description="F-box" evidence="1">
    <location>
        <begin position="4"/>
        <end position="50"/>
    </location>
</feature>
<dbReference type="InterPro" id="IPR036047">
    <property type="entry name" value="F-box-like_dom_sf"/>
</dbReference>
<dbReference type="Gene3D" id="1.20.1280.50">
    <property type="match status" value="1"/>
</dbReference>
<sequence>MADGFDWAALPDVPIVRILTHLTHEDKLAASATCKRWRACLFRSEFWCNVSIQFNCWERKRSKFLAKNCGRFVRAAVVKFNSRIFNEAAQCLDVLEYVSRNRNLETFSLQPSSCHLNLPEFDERPLTDADNRSIKRCMYLIKKLVLTARCLRHFSLGCMEVLQEATPDLLPALTQRHALSLQTLHLASVKEDWHYNILEISPEALTPFRSLQALSLDYDNLSTSLLLSLAEPGCCQLRELSLLVHGVRPGLVHVENQAWWQARQTLTQLEVTLVMLHTYEGVAALTSILQPQMPLVRLRQYFCSQVNVAAITFIGNHLSEEFRELEIVEEMENRQPQPYHSSCAEDPFVMLAWRCHSLHSLRLIGIELAAMDIVAIARLRGPRLWRLEVSLSCLVHWVSDDDLDFDGVSCSVPLSHLSEEEKYDFYSQVSESLGHEWYPLWDRQLPPAVLYSDQDAERAYMAVLLKDQNPCQDLNNNSCKPFIL</sequence>
<gene>
    <name evidence="2" type="ORF">V1264_002389</name>
</gene>
<evidence type="ECO:0000313" key="2">
    <source>
        <dbReference type="EMBL" id="KAK7116768.1"/>
    </source>
</evidence>
<dbReference type="Gene3D" id="3.80.10.10">
    <property type="entry name" value="Ribonuclease Inhibitor"/>
    <property type="match status" value="1"/>
</dbReference>
<reference evidence="2 3" key="1">
    <citation type="submission" date="2024-02" db="EMBL/GenBank/DDBJ databases">
        <title>Chromosome-scale genome assembly of the rough periwinkle Littorina saxatilis.</title>
        <authorList>
            <person name="De Jode A."/>
            <person name="Faria R."/>
            <person name="Formenti G."/>
            <person name="Sims Y."/>
            <person name="Smith T.P."/>
            <person name="Tracey A."/>
            <person name="Wood J.M.D."/>
            <person name="Zagrodzka Z.B."/>
            <person name="Johannesson K."/>
            <person name="Butlin R.K."/>
            <person name="Leder E.H."/>
        </authorList>
    </citation>
    <scope>NUCLEOTIDE SEQUENCE [LARGE SCALE GENOMIC DNA]</scope>
    <source>
        <strain evidence="2">Snail1</strain>
        <tissue evidence="2">Muscle</tissue>
    </source>
</reference>
<keyword evidence="3" id="KW-1185">Reference proteome</keyword>
<organism evidence="2 3">
    <name type="scientific">Littorina saxatilis</name>
    <dbReference type="NCBI Taxonomy" id="31220"/>
    <lineage>
        <taxon>Eukaryota</taxon>
        <taxon>Metazoa</taxon>
        <taxon>Spiralia</taxon>
        <taxon>Lophotrochozoa</taxon>
        <taxon>Mollusca</taxon>
        <taxon>Gastropoda</taxon>
        <taxon>Caenogastropoda</taxon>
        <taxon>Littorinimorpha</taxon>
        <taxon>Littorinoidea</taxon>
        <taxon>Littorinidae</taxon>
        <taxon>Littorina</taxon>
    </lineage>
</organism>
<accession>A0AAN9C3B7</accession>
<name>A0AAN9C3B7_9CAEN</name>
<evidence type="ECO:0000259" key="1">
    <source>
        <dbReference type="PROSITE" id="PS50181"/>
    </source>
</evidence>
<evidence type="ECO:0000313" key="3">
    <source>
        <dbReference type="Proteomes" id="UP001374579"/>
    </source>
</evidence>
<dbReference type="EMBL" id="JBAMIC010000001">
    <property type="protein sequence ID" value="KAK7116768.1"/>
    <property type="molecule type" value="Genomic_DNA"/>
</dbReference>
<dbReference type="SUPFAM" id="SSF52047">
    <property type="entry name" value="RNI-like"/>
    <property type="match status" value="1"/>
</dbReference>
<protein>
    <recommendedName>
        <fullName evidence="1">F-box domain-containing protein</fullName>
    </recommendedName>
</protein>
<dbReference type="PROSITE" id="PS50181">
    <property type="entry name" value="FBOX"/>
    <property type="match status" value="1"/>
</dbReference>
<dbReference type="Proteomes" id="UP001374579">
    <property type="component" value="Unassembled WGS sequence"/>
</dbReference>
<dbReference type="Pfam" id="PF12937">
    <property type="entry name" value="F-box-like"/>
    <property type="match status" value="1"/>
</dbReference>
<dbReference type="SUPFAM" id="SSF81383">
    <property type="entry name" value="F-box domain"/>
    <property type="match status" value="1"/>
</dbReference>
<dbReference type="PANTHER" id="PTHR20933:SF3">
    <property type="entry name" value="F-BOX ONLY PROTEIN 33"/>
    <property type="match status" value="1"/>
</dbReference>
<dbReference type="AlphaFoldDB" id="A0AAN9C3B7"/>
<dbReference type="GO" id="GO:0031398">
    <property type="term" value="P:positive regulation of protein ubiquitination"/>
    <property type="evidence" value="ECO:0007669"/>
    <property type="project" value="TreeGrafter"/>
</dbReference>
<dbReference type="InterPro" id="IPR032675">
    <property type="entry name" value="LRR_dom_sf"/>
</dbReference>
<comment type="caution">
    <text evidence="2">The sequence shown here is derived from an EMBL/GenBank/DDBJ whole genome shotgun (WGS) entry which is preliminary data.</text>
</comment>